<protein>
    <submittedName>
        <fullName evidence="1">Uncharacterized protein</fullName>
    </submittedName>
</protein>
<dbReference type="HOGENOM" id="CLU_1287112_0_0_6"/>
<dbReference type="AlphaFoldDB" id="D8K4Z7"/>
<dbReference type="EMBL" id="CP002086">
    <property type="protein sequence ID" value="ADJ27974.1"/>
    <property type="molecule type" value="Genomic_DNA"/>
</dbReference>
<evidence type="ECO:0000313" key="1">
    <source>
        <dbReference type="EMBL" id="ADJ27974.1"/>
    </source>
</evidence>
<reference evidence="1 2" key="1">
    <citation type="submission" date="2010-06" db="EMBL/GenBank/DDBJ databases">
        <title>Complete sequence of chromosome of Nitrosococcus watsoni C-113.</title>
        <authorList>
            <consortium name="US DOE Joint Genome Institute"/>
            <person name="Lucas S."/>
            <person name="Copeland A."/>
            <person name="Lapidus A."/>
            <person name="Cheng J.-F."/>
            <person name="Bruce D."/>
            <person name="Goodwin L."/>
            <person name="Pitluck S."/>
            <person name="Malfatti S.A."/>
            <person name="Chain P.S.G."/>
            <person name="Land M."/>
            <person name="Hauser L."/>
            <person name="Kyrpides N."/>
            <person name="Ivanova N."/>
            <person name="Cambell M.A."/>
            <person name="Heidelberg J.F."/>
            <person name="Klotz M.G."/>
            <person name="Woyke T."/>
        </authorList>
    </citation>
    <scope>NUCLEOTIDE SEQUENCE [LARGE SCALE GENOMIC DNA]</scope>
    <source>
        <strain evidence="1 2">C-113</strain>
    </source>
</reference>
<keyword evidence="2" id="KW-1185">Reference proteome</keyword>
<evidence type="ECO:0000313" key="2">
    <source>
        <dbReference type="Proteomes" id="UP000000393"/>
    </source>
</evidence>
<dbReference type="Proteomes" id="UP000000393">
    <property type="component" value="Chromosome"/>
</dbReference>
<dbReference type="KEGG" id="nwa:Nwat_1033"/>
<dbReference type="eggNOG" id="ENOG5032U87">
    <property type="taxonomic scope" value="Bacteria"/>
</dbReference>
<accession>D8K4Z7</accession>
<gene>
    <name evidence="1" type="ordered locus">Nwat_1033</name>
</gene>
<sequence>MNAYILRAKPHGKNRENEFLNGRISIGWPCEASFEGKEREDISTILRSAYPDITAISISMVDLFVNMPVGSIILTPSLQDKSLIHLFRTSSPYQYNRSTDTDEEGNPHYVEVEHLKTEPRHNLPKAVLRSLSGARKTLSRISQHYDLLDDFINIGFEAGVEANSKSPSSRTEAINVLHELLSSNSESIRLQAAVAIIEYEIVKN</sequence>
<dbReference type="RefSeq" id="WP_013220074.1">
    <property type="nucleotide sequence ID" value="NC_014315.1"/>
</dbReference>
<proteinExistence type="predicted"/>
<dbReference type="OrthoDB" id="7107812at2"/>
<name>D8K4Z7_NITWC</name>
<organism evidence="1 2">
    <name type="scientific">Nitrosococcus watsoni (strain C-113)</name>
    <dbReference type="NCBI Taxonomy" id="105559"/>
    <lineage>
        <taxon>Bacteria</taxon>
        <taxon>Pseudomonadati</taxon>
        <taxon>Pseudomonadota</taxon>
        <taxon>Gammaproteobacteria</taxon>
        <taxon>Chromatiales</taxon>
        <taxon>Chromatiaceae</taxon>
        <taxon>Nitrosococcus</taxon>
    </lineage>
</organism>